<proteinExistence type="predicted"/>
<evidence type="ECO:0000313" key="2">
    <source>
        <dbReference type="Proteomes" id="UP000019140"/>
    </source>
</evidence>
<dbReference type="HOGENOM" id="CLU_2341541_0_0_7"/>
<gene>
    <name evidence="1" type="ORF">ETSY2_38115</name>
</gene>
<dbReference type="EMBL" id="AZHX01001678">
    <property type="protein sequence ID" value="ETX00926.1"/>
    <property type="molecule type" value="Genomic_DNA"/>
</dbReference>
<accession>W4LT92</accession>
<dbReference type="AlphaFoldDB" id="W4LT92"/>
<evidence type="ECO:0000313" key="1">
    <source>
        <dbReference type="EMBL" id="ETX00926.1"/>
    </source>
</evidence>
<name>W4LT92_9BACT</name>
<sequence length="97" mass="11195">MHGIRRPVHEKRLVGRIRPVMLQPVKRLLDQVLGQMVVVVMWRLDGGRVFVEPGLPLRRFACDEAVEIIESVSLFSLKPLLFRGLQHEPRCLDNMEA</sequence>
<comment type="caution">
    <text evidence="1">The sequence shown here is derived from an EMBL/GenBank/DDBJ whole genome shotgun (WGS) entry which is preliminary data.</text>
</comment>
<protein>
    <submittedName>
        <fullName evidence="1">Uncharacterized protein</fullName>
    </submittedName>
</protein>
<keyword evidence="2" id="KW-1185">Reference proteome</keyword>
<organism evidence="1 2">
    <name type="scientific">Candidatus Entotheonella gemina</name>
    <dbReference type="NCBI Taxonomy" id="1429439"/>
    <lineage>
        <taxon>Bacteria</taxon>
        <taxon>Pseudomonadati</taxon>
        <taxon>Nitrospinota/Tectimicrobiota group</taxon>
        <taxon>Candidatus Tectimicrobiota</taxon>
        <taxon>Candidatus Entotheonellia</taxon>
        <taxon>Candidatus Entotheonellales</taxon>
        <taxon>Candidatus Entotheonellaceae</taxon>
        <taxon>Candidatus Entotheonella</taxon>
    </lineage>
</organism>
<dbReference type="Proteomes" id="UP000019140">
    <property type="component" value="Unassembled WGS sequence"/>
</dbReference>
<reference evidence="1 2" key="1">
    <citation type="journal article" date="2014" name="Nature">
        <title>An environmental bacterial taxon with a large and distinct metabolic repertoire.</title>
        <authorList>
            <person name="Wilson M.C."/>
            <person name="Mori T."/>
            <person name="Ruckert C."/>
            <person name="Uria A.R."/>
            <person name="Helf M.J."/>
            <person name="Takada K."/>
            <person name="Gernert C."/>
            <person name="Steffens U.A."/>
            <person name="Heycke N."/>
            <person name="Schmitt S."/>
            <person name="Rinke C."/>
            <person name="Helfrich E.J."/>
            <person name="Brachmann A.O."/>
            <person name="Gurgui C."/>
            <person name="Wakimoto T."/>
            <person name="Kracht M."/>
            <person name="Crusemann M."/>
            <person name="Hentschel U."/>
            <person name="Abe I."/>
            <person name="Matsunaga S."/>
            <person name="Kalinowski J."/>
            <person name="Takeyama H."/>
            <person name="Piel J."/>
        </authorList>
    </citation>
    <scope>NUCLEOTIDE SEQUENCE [LARGE SCALE GENOMIC DNA]</scope>
    <source>
        <strain evidence="2">TSY2</strain>
    </source>
</reference>